<feature type="disulfide bond" evidence="18">
    <location>
        <begin position="206"/>
        <end position="238"/>
    </location>
</feature>
<reference evidence="21" key="1">
    <citation type="journal article" date="2022" name="Front. Genet.">
        <title>Chromosome-Scale Assembly of the Dendrobium nobile Genome Provides Insights Into the Molecular Mechanism of the Biosynthesis of the Medicinal Active Ingredient of Dendrobium.</title>
        <authorList>
            <person name="Xu Q."/>
            <person name="Niu S.-C."/>
            <person name="Li K.-L."/>
            <person name="Zheng P.-J."/>
            <person name="Zhang X.-J."/>
            <person name="Jia Y."/>
            <person name="Liu Y."/>
            <person name="Niu Y.-X."/>
            <person name="Yu L.-H."/>
            <person name="Chen D.-F."/>
            <person name="Zhang G.-Q."/>
        </authorList>
    </citation>
    <scope>NUCLEOTIDE SEQUENCE</scope>
    <source>
        <tissue evidence="21">Leaf</tissue>
    </source>
</reference>
<dbReference type="PRINTS" id="PR00461">
    <property type="entry name" value="PLPEROXIDASE"/>
</dbReference>
<dbReference type="GO" id="GO:0020037">
    <property type="term" value="F:heme binding"/>
    <property type="evidence" value="ECO:0007669"/>
    <property type="project" value="InterPro"/>
</dbReference>
<dbReference type="FunFam" id="1.10.420.10:FF:000006">
    <property type="entry name" value="Peroxidase"/>
    <property type="match status" value="2"/>
</dbReference>
<dbReference type="AlphaFoldDB" id="A0A8T3BT80"/>
<feature type="binding site" evidence="16">
    <location>
        <position position="79"/>
    </location>
    <ligand>
        <name>Ca(2+)</name>
        <dbReference type="ChEBI" id="CHEBI:29108"/>
        <label>1</label>
    </ligand>
</feature>
<feature type="disulfide bond" evidence="18">
    <location>
        <begin position="75"/>
        <end position="80"/>
    </location>
</feature>
<feature type="active site" description="Proton acceptor" evidence="14">
    <location>
        <position position="73"/>
    </location>
</feature>
<dbReference type="GO" id="GO:0046872">
    <property type="term" value="F:metal ion binding"/>
    <property type="evidence" value="ECO:0007669"/>
    <property type="project" value="UniProtKB-KW"/>
</dbReference>
<dbReference type="SMR" id="A0A8T3BT80"/>
<feature type="binding site" evidence="16">
    <location>
        <position position="260"/>
    </location>
    <ligand>
        <name>Ca(2+)</name>
        <dbReference type="ChEBI" id="CHEBI:29108"/>
        <label>2</label>
    </ligand>
</feature>
<dbReference type="InterPro" id="IPR002016">
    <property type="entry name" value="Haem_peroxidase"/>
</dbReference>
<comment type="cofactor">
    <cofactor evidence="16">
        <name>heme b</name>
        <dbReference type="ChEBI" id="CHEBI:60344"/>
    </cofactor>
    <text evidence="16">Binds 1 heme b (iron(II)-protoporphyrin IX) group per subunit.</text>
</comment>
<evidence type="ECO:0000256" key="2">
    <source>
        <dbReference type="ARBA" id="ARBA00006873"/>
    </source>
</evidence>
<evidence type="ECO:0000256" key="7">
    <source>
        <dbReference type="ARBA" id="ARBA00022837"/>
    </source>
</evidence>
<keyword evidence="11" id="KW-0325">Glycoprotein</keyword>
<keyword evidence="19" id="KW-0732">Signal</keyword>
<dbReference type="PROSITE" id="PS00436">
    <property type="entry name" value="PEROXIDASE_2"/>
    <property type="match status" value="2"/>
</dbReference>
<keyword evidence="8" id="KW-0560">Oxidoreductase</keyword>
<feature type="binding site" evidence="16">
    <location>
        <position position="77"/>
    </location>
    <ligand>
        <name>Ca(2+)</name>
        <dbReference type="ChEBI" id="CHEBI:29108"/>
        <label>1</label>
    </ligand>
</feature>
<dbReference type="GO" id="GO:0042744">
    <property type="term" value="P:hydrogen peroxide catabolic process"/>
    <property type="evidence" value="ECO:0007669"/>
    <property type="project" value="UniProtKB-KW"/>
</dbReference>
<evidence type="ECO:0000256" key="10">
    <source>
        <dbReference type="ARBA" id="ARBA00023157"/>
    </source>
</evidence>
<evidence type="ECO:0000256" key="17">
    <source>
        <dbReference type="PIRSR" id="PIRSR600823-4"/>
    </source>
</evidence>
<dbReference type="InterPro" id="IPR019793">
    <property type="entry name" value="Peroxidases_heam-ligand_BS"/>
</dbReference>
<comment type="catalytic activity">
    <reaction evidence="1">
        <text>2 a phenolic donor + H2O2 = 2 a phenolic radical donor + 2 H2O</text>
        <dbReference type="Rhea" id="RHEA:56136"/>
        <dbReference type="ChEBI" id="CHEBI:15377"/>
        <dbReference type="ChEBI" id="CHEBI:16240"/>
        <dbReference type="ChEBI" id="CHEBI:139520"/>
        <dbReference type="ChEBI" id="CHEBI:139521"/>
        <dbReference type="EC" id="1.11.1.7"/>
    </reaction>
</comment>
<evidence type="ECO:0000256" key="4">
    <source>
        <dbReference type="ARBA" id="ARBA00022559"/>
    </source>
</evidence>
<evidence type="ECO:0000256" key="18">
    <source>
        <dbReference type="PIRSR" id="PIRSR600823-5"/>
    </source>
</evidence>
<evidence type="ECO:0000256" key="14">
    <source>
        <dbReference type="PIRSR" id="PIRSR600823-1"/>
    </source>
</evidence>
<evidence type="ECO:0000313" key="22">
    <source>
        <dbReference type="Proteomes" id="UP000829196"/>
    </source>
</evidence>
<dbReference type="InterPro" id="IPR000823">
    <property type="entry name" value="Peroxidase_pln"/>
</dbReference>
<dbReference type="OrthoDB" id="2113341at2759"/>
<keyword evidence="12" id="KW-0376">Hydrogen peroxide</keyword>
<dbReference type="Gene3D" id="1.10.420.10">
    <property type="entry name" value="Peroxidase, domain 2"/>
    <property type="match status" value="2"/>
</dbReference>
<dbReference type="InterPro" id="IPR019794">
    <property type="entry name" value="Peroxidases_AS"/>
</dbReference>
<name>A0A8T3BT80_DENNO</name>
<dbReference type="GO" id="GO:0006979">
    <property type="term" value="P:response to oxidative stress"/>
    <property type="evidence" value="ECO:0007669"/>
    <property type="project" value="InterPro"/>
</dbReference>
<dbReference type="EMBL" id="JAGYWB010000006">
    <property type="protein sequence ID" value="KAI0520478.1"/>
    <property type="molecule type" value="Genomic_DNA"/>
</dbReference>
<feature type="domain" description="Plant heme peroxidase family profile" evidence="20">
    <location>
        <begin position="337"/>
        <end position="588"/>
    </location>
</feature>
<dbReference type="PROSITE" id="PS50873">
    <property type="entry name" value="PEROXIDASE_4"/>
    <property type="match status" value="2"/>
</dbReference>
<gene>
    <name evidence="21" type="ORF">KFK09_007954</name>
</gene>
<evidence type="ECO:0000256" key="6">
    <source>
        <dbReference type="ARBA" id="ARBA00022723"/>
    </source>
</evidence>
<sequence>MALRGVLQLLFAVLLCVNVDSLQAVQVGGNGTLQVGYYWRTCPQAERIVKEEVAKAVFSNYGLAAGLVRLHFHDCFVKGCDGSVLIDSTSNNVAEKDAPPNNPSLRGFEVIDNAKARLESLCSGVVSCADILAFAARDSVQFSGGFPYKVPAGRKDGLISHANETISLPPPTSNLSQLTQMFANKGLNQGEMITLSGAHTIGRSHCSSFSKRLYNFSSTVSQDPSLDPIYASKLKLQCPNSNISANSTVSMDPRTPILMDTSYYSGILAHRGLFTSDQTLLSNSSTAALVQQNARNWWLFQRKFVAAIIKMGQIDVLTGIQVVGNGTLQVGYYRTTCPQAESIVKEEVAKALATNYGLAAGLVRMHFHDCFCQERRPSKQSKLAGFEVIDSAKARLESLCSRVVSCADILAFAARDSVQFSGGLPYQVPAGRKDGRISQANETISLPPPTSNLSQLTQMFANKGLNQGEMVTLSGAHTIGRSHCSSFSKRLYNFNTTMSQDPSLDPAYAAQLKQQCPNSSVSANLTVPMDPRTPNLLDTSYYSGILANRGLFTSDQTLLSNSSTAALVQQNAHVSSALVSELGIMAIRSKHGTADEDHSLEALWAAHSRVVRQLDEIAMDLC</sequence>
<dbReference type="FunFam" id="1.10.520.10:FF:000001">
    <property type="entry name" value="Peroxidase"/>
    <property type="match status" value="1"/>
</dbReference>
<feature type="site" description="Transition state stabilizer" evidence="17">
    <location>
        <position position="69"/>
    </location>
</feature>
<feature type="binding site" evidence="16">
    <location>
        <position position="252"/>
    </location>
    <ligand>
        <name>Ca(2+)</name>
        <dbReference type="ChEBI" id="CHEBI:29108"/>
        <label>2</label>
    </ligand>
</feature>
<dbReference type="Proteomes" id="UP000829196">
    <property type="component" value="Unassembled WGS sequence"/>
</dbReference>
<feature type="binding site" evidence="16">
    <location>
        <position position="81"/>
    </location>
    <ligand>
        <name>Ca(2+)</name>
        <dbReference type="ChEBI" id="CHEBI:29108"/>
        <label>1</label>
    </ligand>
</feature>
<dbReference type="PROSITE" id="PS00435">
    <property type="entry name" value="PEROXIDASE_1"/>
    <property type="match status" value="2"/>
</dbReference>
<evidence type="ECO:0000256" key="9">
    <source>
        <dbReference type="ARBA" id="ARBA00023004"/>
    </source>
</evidence>
<dbReference type="Gene3D" id="1.10.520.10">
    <property type="match status" value="2"/>
</dbReference>
<evidence type="ECO:0000256" key="19">
    <source>
        <dbReference type="SAM" id="SignalP"/>
    </source>
</evidence>
<dbReference type="GO" id="GO:0140825">
    <property type="term" value="F:lactoperoxidase activity"/>
    <property type="evidence" value="ECO:0007669"/>
    <property type="project" value="UniProtKB-EC"/>
</dbReference>
<evidence type="ECO:0000313" key="21">
    <source>
        <dbReference type="EMBL" id="KAI0520478.1"/>
    </source>
</evidence>
<accession>A0A8T3BT80</accession>
<dbReference type="SUPFAM" id="SSF48113">
    <property type="entry name" value="Heme-dependent peroxidases"/>
    <property type="match status" value="2"/>
</dbReference>
<keyword evidence="7 16" id="KW-0106">Calcium</keyword>
<feature type="binding site" evidence="15">
    <location>
        <position position="169"/>
    </location>
    <ligand>
        <name>substrate</name>
    </ligand>
</feature>
<feature type="domain" description="Plant heme peroxidase family profile" evidence="20">
    <location>
        <begin position="32"/>
        <end position="341"/>
    </location>
</feature>
<evidence type="ECO:0000256" key="12">
    <source>
        <dbReference type="ARBA" id="ARBA00023324"/>
    </source>
</evidence>
<evidence type="ECO:0000256" key="5">
    <source>
        <dbReference type="ARBA" id="ARBA00022617"/>
    </source>
</evidence>
<keyword evidence="4" id="KW-0575">Peroxidase</keyword>
<evidence type="ECO:0000256" key="11">
    <source>
        <dbReference type="ARBA" id="ARBA00023180"/>
    </source>
</evidence>
<dbReference type="InterPro" id="IPR010255">
    <property type="entry name" value="Haem_peroxidase_sf"/>
</dbReference>
<feature type="binding site" evidence="16">
    <location>
        <position position="95"/>
    </location>
    <ligand>
        <name>Ca(2+)</name>
        <dbReference type="ChEBI" id="CHEBI:29108"/>
        <label>1</label>
    </ligand>
</feature>
<keyword evidence="10 18" id="KW-1015">Disulfide bond</keyword>
<evidence type="ECO:0000259" key="20">
    <source>
        <dbReference type="PROSITE" id="PS50873"/>
    </source>
</evidence>
<feature type="chain" id="PRO_5035726055" description="Peroxidase 1" evidence="19">
    <location>
        <begin position="25"/>
        <end position="622"/>
    </location>
</feature>
<evidence type="ECO:0000256" key="1">
    <source>
        <dbReference type="ARBA" id="ARBA00000189"/>
    </source>
</evidence>
<dbReference type="EC" id="1.11.1.7" evidence="3"/>
<feature type="binding site" evidence="16">
    <location>
        <position position="83"/>
    </location>
    <ligand>
        <name>Ca(2+)</name>
        <dbReference type="ChEBI" id="CHEBI:29108"/>
        <label>1</label>
    </ligand>
</feature>
<keyword evidence="5" id="KW-0349">Heme</keyword>
<keyword evidence="9 16" id="KW-0408">Iron</keyword>
<feature type="binding site" evidence="16">
    <location>
        <position position="74"/>
    </location>
    <ligand>
        <name>Ca(2+)</name>
        <dbReference type="ChEBI" id="CHEBI:29108"/>
        <label>1</label>
    </ligand>
</feature>
<feature type="disulfide bond" evidence="18">
    <location>
        <begin position="42"/>
        <end position="122"/>
    </location>
</feature>
<keyword evidence="22" id="KW-1185">Reference proteome</keyword>
<evidence type="ECO:0000256" key="15">
    <source>
        <dbReference type="PIRSR" id="PIRSR600823-2"/>
    </source>
</evidence>
<dbReference type="CDD" id="cd00693">
    <property type="entry name" value="secretory_peroxidase"/>
    <property type="match status" value="2"/>
</dbReference>
<protein>
    <recommendedName>
        <fullName evidence="13">Peroxidase 1</fullName>
        <ecNumber evidence="3">1.11.1.7</ecNumber>
    </recommendedName>
</protein>
<organism evidence="21 22">
    <name type="scientific">Dendrobium nobile</name>
    <name type="common">Orchid</name>
    <dbReference type="NCBI Taxonomy" id="94219"/>
    <lineage>
        <taxon>Eukaryota</taxon>
        <taxon>Viridiplantae</taxon>
        <taxon>Streptophyta</taxon>
        <taxon>Embryophyta</taxon>
        <taxon>Tracheophyta</taxon>
        <taxon>Spermatophyta</taxon>
        <taxon>Magnoliopsida</taxon>
        <taxon>Liliopsida</taxon>
        <taxon>Asparagales</taxon>
        <taxon>Orchidaceae</taxon>
        <taxon>Epidendroideae</taxon>
        <taxon>Malaxideae</taxon>
        <taxon>Dendrobiinae</taxon>
        <taxon>Dendrobium</taxon>
    </lineage>
</organism>
<evidence type="ECO:0000256" key="13">
    <source>
        <dbReference type="ARBA" id="ARBA00072322"/>
    </source>
</evidence>
<feature type="binding site" evidence="16">
    <location>
        <position position="200"/>
    </location>
    <ligand>
        <name>Ca(2+)</name>
        <dbReference type="ChEBI" id="CHEBI:29108"/>
        <label>2</label>
    </ligand>
</feature>
<dbReference type="PANTHER" id="PTHR31235">
    <property type="entry name" value="PEROXIDASE 25-RELATED"/>
    <property type="match status" value="1"/>
</dbReference>
<keyword evidence="6 16" id="KW-0479">Metal-binding</keyword>
<evidence type="ECO:0000256" key="16">
    <source>
        <dbReference type="PIRSR" id="PIRSR600823-3"/>
    </source>
</evidence>
<comment type="similarity">
    <text evidence="2">Belongs to the peroxidase family. Ascorbate peroxidase subfamily.</text>
</comment>
<proteinExistence type="inferred from homology"/>
<feature type="binding site" description="axial binding residue" evidence="16">
    <location>
        <position position="199"/>
    </location>
    <ligand>
        <name>heme b</name>
        <dbReference type="ChEBI" id="CHEBI:60344"/>
    </ligand>
    <ligandPart>
        <name>Fe</name>
        <dbReference type="ChEBI" id="CHEBI:18248"/>
    </ligandPart>
</feature>
<dbReference type="Pfam" id="PF00141">
    <property type="entry name" value="peroxidase"/>
    <property type="match status" value="2"/>
</dbReference>
<evidence type="ECO:0000256" key="3">
    <source>
        <dbReference type="ARBA" id="ARBA00012313"/>
    </source>
</evidence>
<evidence type="ECO:0000256" key="8">
    <source>
        <dbReference type="ARBA" id="ARBA00023002"/>
    </source>
</evidence>
<feature type="binding site" evidence="16">
    <location>
        <position position="255"/>
    </location>
    <ligand>
        <name>Ca(2+)</name>
        <dbReference type="ChEBI" id="CHEBI:29108"/>
        <label>2</label>
    </ligand>
</feature>
<feature type="signal peptide" evidence="19">
    <location>
        <begin position="1"/>
        <end position="24"/>
    </location>
</feature>
<dbReference type="PRINTS" id="PR00458">
    <property type="entry name" value="PEROXIDASE"/>
</dbReference>
<comment type="cofactor">
    <cofactor evidence="16">
        <name>Ca(2+)</name>
        <dbReference type="ChEBI" id="CHEBI:29108"/>
    </cofactor>
    <text evidence="16">Binds 2 calcium ions per subunit.</text>
</comment>
<dbReference type="InterPro" id="IPR033905">
    <property type="entry name" value="Secretory_peroxidase"/>
</dbReference>
<comment type="caution">
    <text evidence="21">The sequence shown here is derived from an EMBL/GenBank/DDBJ whole genome shotgun (WGS) entry which is preliminary data.</text>
</comment>